<feature type="binding site" evidence="4">
    <location>
        <position position="45"/>
    </location>
    <ligand>
        <name>substrate</name>
    </ligand>
</feature>
<comment type="function">
    <text evidence="4">Catalyzes the condensation of isopentenyl diphosphate (IPP) with allylic pyrophosphates generating different type of terpenoids.</text>
</comment>
<dbReference type="RefSeq" id="WP_019436066.1">
    <property type="nucleotide sequence ID" value="NZ_CP054938.1"/>
</dbReference>
<keyword evidence="3 4" id="KW-0460">Magnesium</keyword>
<feature type="binding site" evidence="4">
    <location>
        <position position="215"/>
    </location>
    <ligand>
        <name>Mg(2+)</name>
        <dbReference type="ChEBI" id="CHEBI:18420"/>
    </ligand>
</feature>
<dbReference type="HAMAP" id="MF_01139">
    <property type="entry name" value="ISPT"/>
    <property type="match status" value="1"/>
</dbReference>
<gene>
    <name evidence="5" type="ORF">SAMN05444716_102196</name>
</gene>
<comment type="subunit">
    <text evidence="4">Homodimer.</text>
</comment>
<dbReference type="GO" id="GO:0030145">
    <property type="term" value="F:manganese ion binding"/>
    <property type="evidence" value="ECO:0007669"/>
    <property type="project" value="TreeGrafter"/>
</dbReference>
<keyword evidence="6" id="KW-1185">Reference proteome</keyword>
<protein>
    <recommendedName>
        <fullName evidence="4">Isoprenyl transferase</fullName>
        <ecNumber evidence="4">2.5.1.-</ecNumber>
    </recommendedName>
</protein>
<evidence type="ECO:0000313" key="5">
    <source>
        <dbReference type="EMBL" id="SFS54696.1"/>
    </source>
</evidence>
<dbReference type="Gene3D" id="3.40.1180.10">
    <property type="entry name" value="Decaprenyl diphosphate synthase-like"/>
    <property type="match status" value="1"/>
</dbReference>
<dbReference type="PANTHER" id="PTHR10291:SF0">
    <property type="entry name" value="DEHYDRODOLICHYL DIPHOSPHATE SYNTHASE 2"/>
    <property type="match status" value="1"/>
</dbReference>
<dbReference type="GO" id="GO:0033850">
    <property type="term" value="F:Z-farnesyl diphosphate synthase activity"/>
    <property type="evidence" value="ECO:0007669"/>
    <property type="project" value="TreeGrafter"/>
</dbReference>
<dbReference type="EC" id="2.5.1.-" evidence="4"/>
<comment type="similarity">
    <text evidence="4">Belongs to the UPP synthase family.</text>
</comment>
<dbReference type="InterPro" id="IPR001441">
    <property type="entry name" value="UPP_synth-like"/>
</dbReference>
<feature type="binding site" evidence="4">
    <location>
        <position position="77"/>
    </location>
    <ligand>
        <name>substrate</name>
    </ligand>
</feature>
<comment type="cofactor">
    <cofactor evidence="4">
        <name>Mg(2+)</name>
        <dbReference type="ChEBI" id="CHEBI:18420"/>
    </cofactor>
    <text evidence="4">Binds 2 magnesium ions per subunit.</text>
</comment>
<evidence type="ECO:0000256" key="4">
    <source>
        <dbReference type="HAMAP-Rule" id="MF_01139"/>
    </source>
</evidence>
<dbReference type="Proteomes" id="UP000198873">
    <property type="component" value="Unassembled WGS sequence"/>
</dbReference>
<dbReference type="STRING" id="1176198.SAMN05444716_102196"/>
<proteinExistence type="inferred from homology"/>
<dbReference type="Pfam" id="PF01255">
    <property type="entry name" value="Prenyltransf"/>
    <property type="match status" value="1"/>
</dbReference>
<dbReference type="InterPro" id="IPR018520">
    <property type="entry name" value="UPP_synth-like_CS"/>
</dbReference>
<sequence length="261" mass="29318">MTSTARTAAPPPPVPAELLPRTVAVAMDGNGRWARARGLSRSEGHRAGAERLPELARAALEIGVRRLVVYGFSTENWRRSPQEVAALMRLSEQALGAQRERLHAMGVRVRWSGRPGRLWRGVVRELRATEELTRDNDRLTLDLCVNYGGQAELVDAMAAIARQAGAGVLRPEAVDEELLGRHLYQADGADVELFLRPSGEHRTSNFLLWQLAHAELVFLDVLWPDFERRHLWEAVRIYAERRRRREGVVPDLSSLPRSSTS</sequence>
<evidence type="ECO:0000256" key="1">
    <source>
        <dbReference type="ARBA" id="ARBA00022679"/>
    </source>
</evidence>
<accession>A0A1I6QQE5</accession>
<dbReference type="CDD" id="cd00475">
    <property type="entry name" value="Cis_IPPS"/>
    <property type="match status" value="1"/>
</dbReference>
<dbReference type="EMBL" id="FPAB01000002">
    <property type="protein sequence ID" value="SFS54696.1"/>
    <property type="molecule type" value="Genomic_DNA"/>
</dbReference>
<dbReference type="GO" id="GO:0016094">
    <property type="term" value="P:polyprenol biosynthetic process"/>
    <property type="evidence" value="ECO:0007669"/>
    <property type="project" value="TreeGrafter"/>
</dbReference>
<evidence type="ECO:0000256" key="2">
    <source>
        <dbReference type="ARBA" id="ARBA00022723"/>
    </source>
</evidence>
<dbReference type="GO" id="GO:0005886">
    <property type="term" value="C:plasma membrane"/>
    <property type="evidence" value="ECO:0007669"/>
    <property type="project" value="TreeGrafter"/>
</dbReference>
<dbReference type="PROSITE" id="PS01066">
    <property type="entry name" value="UPP_SYNTHASE"/>
    <property type="match status" value="1"/>
</dbReference>
<feature type="binding site" evidence="4">
    <location>
        <begin position="29"/>
        <end position="32"/>
    </location>
    <ligand>
        <name>substrate</name>
    </ligand>
</feature>
<dbReference type="GO" id="GO:0000287">
    <property type="term" value="F:magnesium ion binding"/>
    <property type="evidence" value="ECO:0007669"/>
    <property type="project" value="UniProtKB-UniRule"/>
</dbReference>
<feature type="binding site" evidence="4">
    <location>
        <position position="79"/>
    </location>
    <ligand>
        <name>substrate</name>
    </ligand>
</feature>
<evidence type="ECO:0000256" key="3">
    <source>
        <dbReference type="ARBA" id="ARBA00022842"/>
    </source>
</evidence>
<feature type="active site" evidence="4">
    <location>
        <position position="28"/>
    </location>
</feature>
<feature type="binding site" evidence="4">
    <location>
        <position position="196"/>
    </location>
    <ligand>
        <name>substrate</name>
    </ligand>
</feature>
<feature type="active site" description="Proton acceptor" evidence="4">
    <location>
        <position position="76"/>
    </location>
</feature>
<evidence type="ECO:0000313" key="6">
    <source>
        <dbReference type="Proteomes" id="UP000198873"/>
    </source>
</evidence>
<dbReference type="PANTHER" id="PTHR10291">
    <property type="entry name" value="DEHYDRODOLICHYL DIPHOSPHATE SYNTHASE FAMILY MEMBER"/>
    <property type="match status" value="1"/>
</dbReference>
<reference evidence="6" key="1">
    <citation type="submission" date="2016-10" db="EMBL/GenBank/DDBJ databases">
        <authorList>
            <person name="Varghese N."/>
            <person name="Submissions S."/>
        </authorList>
    </citation>
    <scope>NUCLEOTIDE SEQUENCE [LARGE SCALE GENOMIC DNA]</scope>
    <source>
        <strain evidence="6">CGMCC 4.7047</strain>
    </source>
</reference>
<dbReference type="AlphaFoldDB" id="A0A1I6QQE5"/>
<dbReference type="SUPFAM" id="SSF64005">
    <property type="entry name" value="Undecaprenyl diphosphate synthase"/>
    <property type="match status" value="1"/>
</dbReference>
<keyword evidence="2 4" id="KW-0479">Metal-binding</keyword>
<feature type="binding site" evidence="4">
    <location>
        <position position="33"/>
    </location>
    <ligand>
        <name>substrate</name>
    </ligand>
</feature>
<dbReference type="GO" id="GO:0005829">
    <property type="term" value="C:cytosol"/>
    <property type="evidence" value="ECO:0007669"/>
    <property type="project" value="TreeGrafter"/>
</dbReference>
<dbReference type="GO" id="GO:0008834">
    <property type="term" value="F:ditrans,polycis-undecaprenyl-diphosphate synthase [(2E,6E)-farnesyl-diphosphate specific] activity"/>
    <property type="evidence" value="ECO:0007669"/>
    <property type="project" value="TreeGrafter"/>
</dbReference>
<dbReference type="InterPro" id="IPR036424">
    <property type="entry name" value="UPP_synth-like_sf"/>
</dbReference>
<keyword evidence="1 4" id="KW-0808">Transferase</keyword>
<organism evidence="5 6">
    <name type="scientific">Streptomyces harbinensis</name>
    <dbReference type="NCBI Taxonomy" id="1176198"/>
    <lineage>
        <taxon>Bacteria</taxon>
        <taxon>Bacillati</taxon>
        <taxon>Actinomycetota</taxon>
        <taxon>Actinomycetes</taxon>
        <taxon>Kitasatosporales</taxon>
        <taxon>Streptomycetaceae</taxon>
        <taxon>Streptomyces</taxon>
    </lineage>
</organism>
<feature type="binding site" evidence="4">
    <location>
        <begin position="202"/>
        <end position="204"/>
    </location>
    <ligand>
        <name>substrate</name>
    </ligand>
</feature>
<dbReference type="NCBIfam" id="TIGR00055">
    <property type="entry name" value="uppS"/>
    <property type="match status" value="1"/>
</dbReference>
<feature type="binding site" evidence="4">
    <location>
        <begin position="73"/>
        <end position="75"/>
    </location>
    <ligand>
        <name>substrate</name>
    </ligand>
</feature>
<name>A0A1I6QQE5_9ACTN</name>
<feature type="binding site" evidence="4">
    <location>
        <position position="41"/>
    </location>
    <ligand>
        <name>substrate</name>
    </ligand>
</feature>
<feature type="binding site" evidence="4">
    <location>
        <position position="28"/>
    </location>
    <ligand>
        <name>Mg(2+)</name>
        <dbReference type="ChEBI" id="CHEBI:18420"/>
    </ligand>
</feature>